<dbReference type="Gene3D" id="3.30.70.1350">
    <property type="entry name" value="Cation efflux protein, cytoplasmic domain"/>
    <property type="match status" value="1"/>
</dbReference>
<dbReference type="EMBL" id="CCRF01000035">
    <property type="protein sequence ID" value="CEE00805.1"/>
    <property type="molecule type" value="Genomic_DNA"/>
</dbReference>
<keyword evidence="11" id="KW-1185">Reference proteome</keyword>
<dbReference type="GO" id="GO:0016020">
    <property type="term" value="C:membrane"/>
    <property type="evidence" value="ECO:0007669"/>
    <property type="project" value="UniProtKB-SubCell"/>
</dbReference>
<sequence length="322" mass="35631">MIKLIIKKFISDYENIKDNNVRKNYGILSGILGIICNLILFSIKIVTGILMNSIAIISDAFNNLTDSGSSFITILGAKFSSKPPDKEHPYGHGRFEYVASLIVSFIIFGVGIELLRNSINKIIHPEAIQINLFSIIILSLSILIKLWMYSYNRYIGILINSSMNKATAKDSLNDAIATTGVIAGTAIGAVLEFPVDGILGVIISILIIYTGFTTARDSVNVLLGTSPDPELLDKIQYLIDQNQTINYVHDLKIHDYGPGRLMASMHVVVPPEMTVADAHFIIHGLEQKIEQELGIEIVIHIDPVKDIDENPDLLKKDFRSPQ</sequence>
<protein>
    <submittedName>
        <fullName evidence="10">Cation diffusion facilitator family transporter</fullName>
    </submittedName>
</protein>
<dbReference type="InterPro" id="IPR058533">
    <property type="entry name" value="Cation_efflux_TM"/>
</dbReference>
<accession>A0A090IZ18</accession>
<dbReference type="PANTHER" id="PTHR43840">
    <property type="entry name" value="MITOCHONDRIAL METAL TRANSPORTER 1-RELATED"/>
    <property type="match status" value="1"/>
</dbReference>
<feature type="domain" description="Cation efflux protein cytoplasmic" evidence="9">
    <location>
        <begin position="227"/>
        <end position="303"/>
    </location>
</feature>
<evidence type="ECO:0000256" key="2">
    <source>
        <dbReference type="ARBA" id="ARBA00008114"/>
    </source>
</evidence>
<evidence type="ECO:0000259" key="9">
    <source>
        <dbReference type="Pfam" id="PF16916"/>
    </source>
</evidence>
<dbReference type="Pfam" id="PF01545">
    <property type="entry name" value="Cation_efflux"/>
    <property type="match status" value="1"/>
</dbReference>
<keyword evidence="4 7" id="KW-0812">Transmembrane</keyword>
<feature type="transmembrane region" description="Helical" evidence="7">
    <location>
        <begin position="95"/>
        <end position="115"/>
    </location>
</feature>
<comment type="subcellular location">
    <subcellularLocation>
        <location evidence="1">Membrane</location>
        <topology evidence="1">Multi-pass membrane protein</topology>
    </subcellularLocation>
</comment>
<evidence type="ECO:0000256" key="6">
    <source>
        <dbReference type="ARBA" id="ARBA00023136"/>
    </source>
</evidence>
<dbReference type="RefSeq" id="WP_051989004.1">
    <property type="nucleotide sequence ID" value="NZ_CCRF01000035.1"/>
</dbReference>
<evidence type="ECO:0000256" key="4">
    <source>
        <dbReference type="ARBA" id="ARBA00022692"/>
    </source>
</evidence>
<dbReference type="InterPro" id="IPR027469">
    <property type="entry name" value="Cation_efflux_TMD_sf"/>
</dbReference>
<feature type="transmembrane region" description="Helical" evidence="7">
    <location>
        <begin position="127"/>
        <end position="151"/>
    </location>
</feature>
<organism evidence="10 11">
    <name type="scientific">Caldibacillus thermoamylovorans</name>
    <dbReference type="NCBI Taxonomy" id="35841"/>
    <lineage>
        <taxon>Bacteria</taxon>
        <taxon>Bacillati</taxon>
        <taxon>Bacillota</taxon>
        <taxon>Bacilli</taxon>
        <taxon>Bacillales</taxon>
        <taxon>Bacillaceae</taxon>
        <taxon>Caldibacillus</taxon>
    </lineage>
</organism>
<dbReference type="GeneID" id="92960105"/>
<dbReference type="FunFam" id="1.20.1510.10:FF:000006">
    <property type="entry name" value="Divalent cation efflux transporter"/>
    <property type="match status" value="1"/>
</dbReference>
<dbReference type="SUPFAM" id="SSF160240">
    <property type="entry name" value="Cation efflux protein cytoplasmic domain-like"/>
    <property type="match status" value="1"/>
</dbReference>
<feature type="domain" description="Cation efflux protein transmembrane" evidence="8">
    <location>
        <begin position="31"/>
        <end position="223"/>
    </location>
</feature>
<keyword evidence="5 7" id="KW-1133">Transmembrane helix</keyword>
<evidence type="ECO:0000256" key="7">
    <source>
        <dbReference type="SAM" id="Phobius"/>
    </source>
</evidence>
<dbReference type="Proteomes" id="UP000040576">
    <property type="component" value="Unassembled WGS sequence"/>
</dbReference>
<dbReference type="PANTHER" id="PTHR43840:SF50">
    <property type="entry name" value="MANGANESE EFFLUX SYSTEM PROTEIN MNES"/>
    <property type="match status" value="1"/>
</dbReference>
<gene>
    <name evidence="10" type="ORF">BT1A1_0958</name>
</gene>
<dbReference type="InterPro" id="IPR036837">
    <property type="entry name" value="Cation_efflux_CTD_sf"/>
</dbReference>
<evidence type="ECO:0000256" key="5">
    <source>
        <dbReference type="ARBA" id="ARBA00022989"/>
    </source>
</evidence>
<dbReference type="InterPro" id="IPR027470">
    <property type="entry name" value="Cation_efflux_CTD"/>
</dbReference>
<feature type="transmembrane region" description="Helical" evidence="7">
    <location>
        <begin position="197"/>
        <end position="215"/>
    </location>
</feature>
<dbReference type="GO" id="GO:0008324">
    <property type="term" value="F:monoatomic cation transmembrane transporter activity"/>
    <property type="evidence" value="ECO:0007669"/>
    <property type="project" value="InterPro"/>
</dbReference>
<evidence type="ECO:0000259" key="8">
    <source>
        <dbReference type="Pfam" id="PF01545"/>
    </source>
</evidence>
<dbReference type="Gene3D" id="1.20.1510.10">
    <property type="entry name" value="Cation efflux protein transmembrane domain"/>
    <property type="match status" value="1"/>
</dbReference>
<keyword evidence="3" id="KW-0813">Transport</keyword>
<reference evidence="10 11" key="1">
    <citation type="submission" date="2014-07" db="EMBL/GenBank/DDBJ databases">
        <authorList>
            <person name="Wibberg Daniel"/>
        </authorList>
    </citation>
    <scope>NUCLEOTIDE SEQUENCE [LARGE SCALE GENOMIC DNA]</scope>
</reference>
<dbReference type="AlphaFoldDB" id="A0A090IZ18"/>
<evidence type="ECO:0000256" key="3">
    <source>
        <dbReference type="ARBA" id="ARBA00022448"/>
    </source>
</evidence>
<comment type="similarity">
    <text evidence="2">Belongs to the cation diffusion facilitator (CDF) transporter (TC 2.A.4) family.</text>
</comment>
<keyword evidence="6 7" id="KW-0472">Membrane</keyword>
<proteinExistence type="inferred from homology"/>
<feature type="transmembrane region" description="Helical" evidence="7">
    <location>
        <begin position="25"/>
        <end position="43"/>
    </location>
</feature>
<dbReference type="InterPro" id="IPR002524">
    <property type="entry name" value="Cation_efflux"/>
</dbReference>
<evidence type="ECO:0000256" key="1">
    <source>
        <dbReference type="ARBA" id="ARBA00004141"/>
    </source>
</evidence>
<name>A0A090IZ18_9BACI</name>
<dbReference type="SUPFAM" id="SSF161111">
    <property type="entry name" value="Cation efflux protein transmembrane domain-like"/>
    <property type="match status" value="1"/>
</dbReference>
<evidence type="ECO:0000313" key="11">
    <source>
        <dbReference type="Proteomes" id="UP000040576"/>
    </source>
</evidence>
<dbReference type="NCBIfam" id="TIGR01297">
    <property type="entry name" value="CDF"/>
    <property type="match status" value="1"/>
</dbReference>
<dbReference type="InterPro" id="IPR050291">
    <property type="entry name" value="CDF_Transporter"/>
</dbReference>
<dbReference type="Pfam" id="PF16916">
    <property type="entry name" value="ZT_dimer"/>
    <property type="match status" value="1"/>
</dbReference>
<evidence type="ECO:0000313" key="10">
    <source>
        <dbReference type="EMBL" id="CEE00805.1"/>
    </source>
</evidence>